<reference evidence="3" key="1">
    <citation type="journal article" date="2010" name="Nat. Biotechnol.">
        <title>Draft genome sequence of the oilseed species Ricinus communis.</title>
        <authorList>
            <person name="Chan A.P."/>
            <person name="Crabtree J."/>
            <person name="Zhao Q."/>
            <person name="Lorenzi H."/>
            <person name="Orvis J."/>
            <person name="Puiu D."/>
            <person name="Melake-Berhan A."/>
            <person name="Jones K.M."/>
            <person name="Redman J."/>
            <person name="Chen G."/>
            <person name="Cahoon E.B."/>
            <person name="Gedil M."/>
            <person name="Stanke M."/>
            <person name="Haas B.J."/>
            <person name="Wortman J.R."/>
            <person name="Fraser-Liggett C.M."/>
            <person name="Ravel J."/>
            <person name="Rabinowicz P.D."/>
        </authorList>
    </citation>
    <scope>NUCLEOTIDE SEQUENCE [LARGE SCALE GENOMIC DNA]</scope>
    <source>
        <strain evidence="3">cv. Hale</strain>
    </source>
</reference>
<name>B9T0V6_RICCO</name>
<evidence type="ECO:0008006" key="4">
    <source>
        <dbReference type="Google" id="ProtNLM"/>
    </source>
</evidence>
<dbReference type="AlphaFoldDB" id="B9T0V6"/>
<sequence length="303" mass="33096">MDKRCFFSFSLVYPFVLASTIAAASAQRCGPIKATDQDRLQFALNLEFLEAEFFCYGSLGRGLHSIDPALADGGPPPIGAQKANLDPVTRQIIEEFCYQEVGHLRAIKTTVGGLRMPLYDFRRTSFAKTFDVAVGRKLDPPFNPYMNTVNYLIASYVIPYVGLVGYVGTIPELANYTTKALAASLLGVEAGQDAVIRALLYEKADEKVKPYNITVAEFTSRISNFRNELGMCGIKDEGIIVPRELGAEKRTQSNVLSADANSLSYARTPPEILRILYGTGDESKPGGFLPQGGNGRIAKSFLP</sequence>
<dbReference type="KEGG" id="rcu:8271748"/>
<dbReference type="OMA" id="ITEFAMQ"/>
<dbReference type="STRING" id="3988.B9T0V6"/>
<keyword evidence="3" id="KW-1185">Reference proteome</keyword>
<dbReference type="Proteomes" id="UP000008311">
    <property type="component" value="Unassembled WGS sequence"/>
</dbReference>
<evidence type="ECO:0000313" key="2">
    <source>
        <dbReference type="EMBL" id="EEF30512.1"/>
    </source>
</evidence>
<evidence type="ECO:0000256" key="1">
    <source>
        <dbReference type="SAM" id="SignalP"/>
    </source>
</evidence>
<evidence type="ECO:0000313" key="3">
    <source>
        <dbReference type="Proteomes" id="UP000008311"/>
    </source>
</evidence>
<dbReference type="FunCoup" id="B9T0V6">
    <property type="interactions" value="67"/>
</dbReference>
<protein>
    <recommendedName>
        <fullName evidence="4">Desiccation-related protein PCC13-62</fullName>
    </recommendedName>
</protein>
<dbReference type="EMBL" id="EQ974315">
    <property type="protein sequence ID" value="EEF30512.1"/>
    <property type="molecule type" value="Genomic_DNA"/>
</dbReference>
<dbReference type="PANTHER" id="PTHR31694:SF26">
    <property type="entry name" value="OS05G0151100 PROTEIN"/>
    <property type="match status" value="1"/>
</dbReference>
<dbReference type="eggNOG" id="ENOG502QR8B">
    <property type="taxonomic scope" value="Eukaryota"/>
</dbReference>
<dbReference type="Pfam" id="PF13668">
    <property type="entry name" value="Ferritin_2"/>
    <property type="match status" value="1"/>
</dbReference>
<dbReference type="InterPro" id="IPR052965">
    <property type="entry name" value="Pigment-catalase-like"/>
</dbReference>
<accession>B9T0V6</accession>
<feature type="chain" id="PRO_5002892249" description="Desiccation-related protein PCC13-62" evidence="1">
    <location>
        <begin position="27"/>
        <end position="303"/>
    </location>
</feature>
<dbReference type="PANTHER" id="PTHR31694">
    <property type="entry name" value="DESICCATION-LIKE PROTEIN"/>
    <property type="match status" value="1"/>
</dbReference>
<dbReference type="OrthoDB" id="1001765at2759"/>
<dbReference type="InParanoid" id="B9T0V6"/>
<proteinExistence type="predicted"/>
<organism evidence="2 3">
    <name type="scientific">Ricinus communis</name>
    <name type="common">Castor bean</name>
    <dbReference type="NCBI Taxonomy" id="3988"/>
    <lineage>
        <taxon>Eukaryota</taxon>
        <taxon>Viridiplantae</taxon>
        <taxon>Streptophyta</taxon>
        <taxon>Embryophyta</taxon>
        <taxon>Tracheophyta</taxon>
        <taxon>Spermatophyta</taxon>
        <taxon>Magnoliopsida</taxon>
        <taxon>eudicotyledons</taxon>
        <taxon>Gunneridae</taxon>
        <taxon>Pentapetalae</taxon>
        <taxon>rosids</taxon>
        <taxon>fabids</taxon>
        <taxon>Malpighiales</taxon>
        <taxon>Euphorbiaceae</taxon>
        <taxon>Acalyphoideae</taxon>
        <taxon>Acalypheae</taxon>
        <taxon>Ricinus</taxon>
    </lineage>
</organism>
<keyword evidence="1" id="KW-0732">Signal</keyword>
<feature type="signal peptide" evidence="1">
    <location>
        <begin position="1"/>
        <end position="26"/>
    </location>
</feature>
<gene>
    <name evidence="2" type="ORF">RCOM_1439700</name>
</gene>